<sequence>MTSTETRVRNIADVVLGVRGVAELHGGRFGSLGTYLAGERITGVRIDDDGSVEVHVSLNIDAPIRKTAENIRAAVAQLEHGPINITIEDLT</sequence>
<gene>
    <name evidence="1" type="ORF">FHU29_002220</name>
</gene>
<accession>A0A839RPD0</accession>
<reference evidence="1 2" key="1">
    <citation type="submission" date="2020-08" db="EMBL/GenBank/DDBJ databases">
        <title>Sequencing the genomes of 1000 actinobacteria strains.</title>
        <authorList>
            <person name="Klenk H.-P."/>
        </authorList>
    </citation>
    <scope>NUCLEOTIDE SEQUENCE [LARGE SCALE GENOMIC DNA]</scope>
    <source>
        <strain evidence="1 2">DSM 45258</strain>
    </source>
</reference>
<dbReference type="OrthoDB" id="5195799at2"/>
<evidence type="ECO:0000313" key="2">
    <source>
        <dbReference type="Proteomes" id="UP000567922"/>
    </source>
</evidence>
<protein>
    <submittedName>
        <fullName evidence="1">Putative alkaline shock family protein YloU</fullName>
    </submittedName>
</protein>
<dbReference type="RefSeq" id="WP_064441282.1">
    <property type="nucleotide sequence ID" value="NZ_BDDI01000013.1"/>
</dbReference>
<dbReference type="Proteomes" id="UP000567922">
    <property type="component" value="Unassembled WGS sequence"/>
</dbReference>
<evidence type="ECO:0000313" key="1">
    <source>
        <dbReference type="EMBL" id="MBB3037771.1"/>
    </source>
</evidence>
<comment type="caution">
    <text evidence="1">The sequence shown here is derived from an EMBL/GenBank/DDBJ whole genome shotgun (WGS) entry which is preliminary data.</text>
</comment>
<keyword evidence="2" id="KW-1185">Reference proteome</keyword>
<dbReference type="AlphaFoldDB" id="A0A839RPD0"/>
<dbReference type="EMBL" id="JACHWS010000002">
    <property type="protein sequence ID" value="MBB3037771.1"/>
    <property type="molecule type" value="Genomic_DNA"/>
</dbReference>
<organism evidence="1 2">
    <name type="scientific">Hoyosella altamirensis</name>
    <dbReference type="NCBI Taxonomy" id="616997"/>
    <lineage>
        <taxon>Bacteria</taxon>
        <taxon>Bacillati</taxon>
        <taxon>Actinomycetota</taxon>
        <taxon>Actinomycetes</taxon>
        <taxon>Mycobacteriales</taxon>
        <taxon>Hoyosellaceae</taxon>
        <taxon>Hoyosella</taxon>
    </lineage>
</organism>
<name>A0A839RPD0_9ACTN</name>
<proteinExistence type="predicted"/>